<reference evidence="9 10" key="1">
    <citation type="submission" date="2023-07" db="EMBL/GenBank/DDBJ databases">
        <title>Sorghum-associated microbial communities from plants grown in Nebraska, USA.</title>
        <authorList>
            <person name="Schachtman D."/>
        </authorList>
    </citation>
    <scope>NUCLEOTIDE SEQUENCE [LARGE SCALE GENOMIC DNA]</scope>
    <source>
        <strain evidence="9 10">2980</strain>
    </source>
</reference>
<gene>
    <name evidence="9" type="ORF">J2Y69_001512</name>
</gene>
<comment type="cofactor">
    <cofactor evidence="7">
        <name>NAD(+)</name>
        <dbReference type="ChEBI" id="CHEBI:57540"/>
    </cofactor>
    <text evidence="7">Binds 1 NAD(+) per subunit.</text>
</comment>
<dbReference type="InterPro" id="IPR001088">
    <property type="entry name" value="Glyco_hydro_4"/>
</dbReference>
<dbReference type="PROSITE" id="PS01324">
    <property type="entry name" value="GLYCOSYL_HYDROL_F4"/>
    <property type="match status" value="1"/>
</dbReference>
<organism evidence="9 10">
    <name type="scientific">Microbacterium resistens</name>
    <dbReference type="NCBI Taxonomy" id="156977"/>
    <lineage>
        <taxon>Bacteria</taxon>
        <taxon>Bacillati</taxon>
        <taxon>Actinomycetota</taxon>
        <taxon>Actinomycetes</taxon>
        <taxon>Micrococcales</taxon>
        <taxon>Microbacteriaceae</taxon>
        <taxon>Microbacterium</taxon>
    </lineage>
</organism>
<comment type="similarity">
    <text evidence="1 7">Belongs to the glycosyl hydrolase 4 family.</text>
</comment>
<dbReference type="RefSeq" id="WP_310019159.1">
    <property type="nucleotide sequence ID" value="NZ_JAVDUM010000005.1"/>
</dbReference>
<accession>A0ABU1SCF3</accession>
<dbReference type="EMBL" id="JAVDUM010000005">
    <property type="protein sequence ID" value="MDR6866913.1"/>
    <property type="molecule type" value="Genomic_DNA"/>
</dbReference>
<feature type="domain" description="Glycosyl hydrolase family 4 C-terminal" evidence="8">
    <location>
        <begin position="191"/>
        <end position="418"/>
    </location>
</feature>
<evidence type="ECO:0000313" key="10">
    <source>
        <dbReference type="Proteomes" id="UP001259347"/>
    </source>
</evidence>
<evidence type="ECO:0000256" key="1">
    <source>
        <dbReference type="ARBA" id="ARBA00010141"/>
    </source>
</evidence>
<dbReference type="SUPFAM" id="SSF56327">
    <property type="entry name" value="LDH C-terminal domain-like"/>
    <property type="match status" value="1"/>
</dbReference>
<evidence type="ECO:0000256" key="3">
    <source>
        <dbReference type="ARBA" id="ARBA00022801"/>
    </source>
</evidence>
<evidence type="ECO:0000256" key="7">
    <source>
        <dbReference type="RuleBase" id="RU361152"/>
    </source>
</evidence>
<proteinExistence type="inferred from homology"/>
<comment type="caution">
    <text evidence="9">The sequence shown here is derived from an EMBL/GenBank/DDBJ whole genome shotgun (WGS) entry which is preliminary data.</text>
</comment>
<dbReference type="PRINTS" id="PR00732">
    <property type="entry name" value="GLHYDRLASE4"/>
</dbReference>
<dbReference type="Pfam" id="PF11975">
    <property type="entry name" value="Glyco_hydro_4C"/>
    <property type="match status" value="1"/>
</dbReference>
<keyword evidence="2" id="KW-0479">Metal-binding</keyword>
<evidence type="ECO:0000256" key="2">
    <source>
        <dbReference type="ARBA" id="ARBA00022723"/>
    </source>
</evidence>
<evidence type="ECO:0000256" key="5">
    <source>
        <dbReference type="ARBA" id="ARBA00023211"/>
    </source>
</evidence>
<dbReference type="InterPro" id="IPR036291">
    <property type="entry name" value="NAD(P)-bd_dom_sf"/>
</dbReference>
<dbReference type="EC" id="3.2.1.86" evidence="9"/>
<dbReference type="Gene3D" id="3.40.50.720">
    <property type="entry name" value="NAD(P)-binding Rossmann-like Domain"/>
    <property type="match status" value="1"/>
</dbReference>
<dbReference type="InterPro" id="IPR022616">
    <property type="entry name" value="Glyco_hydro_4_C"/>
</dbReference>
<dbReference type="Gene3D" id="3.90.110.10">
    <property type="entry name" value="Lactate dehydrogenase/glycoside hydrolase, family 4, C-terminal"/>
    <property type="match status" value="1"/>
</dbReference>
<dbReference type="SUPFAM" id="SSF51735">
    <property type="entry name" value="NAD(P)-binding Rossmann-fold domains"/>
    <property type="match status" value="1"/>
</dbReference>
<sequence>MKLTIVGGGGFRVPQVYEAVAGSDAPTRIDELCLYDVSDDRLAVIRSVIDELSPSFPSAPRVTATTDVTEAMRGADFVFSAVRIGGTGGRIVDERTALDLGVLGQETVGPGGLAYALRTVPFMVDLARTIKEVAPDAWVINFTNPAGIVTEAMRAVLGDRVVGICDTPIGLMRRAVAAAGSSPDDGVHFDYVGLNHLGWLRSVEVGGVDLLPRVLGSDTALERIEEARLMGFDWVRALGALPNEYLYYYYFGREAVASIRAADATRGEFLDRQQSTFFSHPHATPLADWQVARHARESSYMAESRAQGEERHAEDVDGGGYQQVALDLMAALHTGRPATMILNVRNGSLVPQLPEDSVVEVGCRVDADGVHPWSIAPVSDEMLGLMAPVKAAERLVIAAALEGSRELAWRAFAAHPLVDSVAVARRLVDGYRERLPSLGALLS</sequence>
<dbReference type="PANTHER" id="PTHR32092">
    <property type="entry name" value="6-PHOSPHO-BETA-GLUCOSIDASE-RELATED"/>
    <property type="match status" value="1"/>
</dbReference>
<evidence type="ECO:0000256" key="6">
    <source>
        <dbReference type="ARBA" id="ARBA00023295"/>
    </source>
</evidence>
<evidence type="ECO:0000259" key="8">
    <source>
        <dbReference type="Pfam" id="PF11975"/>
    </source>
</evidence>
<protein>
    <submittedName>
        <fullName evidence="9">6-phospho-beta-glucosidase</fullName>
        <ecNumber evidence="9">3.2.1.86</ecNumber>
    </submittedName>
</protein>
<dbReference type="InterPro" id="IPR015955">
    <property type="entry name" value="Lactate_DH/Glyco_Ohase_4_C"/>
</dbReference>
<keyword evidence="4 7" id="KW-0520">NAD</keyword>
<dbReference type="CDD" id="cd05296">
    <property type="entry name" value="GH4_P_beta_glucosidase"/>
    <property type="match status" value="1"/>
</dbReference>
<dbReference type="Proteomes" id="UP001259347">
    <property type="component" value="Unassembled WGS sequence"/>
</dbReference>
<name>A0ABU1SCF3_9MICO</name>
<dbReference type="InterPro" id="IPR019802">
    <property type="entry name" value="GlycHydrolase_4_CS"/>
</dbReference>
<dbReference type="PANTHER" id="PTHR32092:SF5">
    <property type="entry name" value="6-PHOSPHO-BETA-GLUCOSIDASE"/>
    <property type="match status" value="1"/>
</dbReference>
<evidence type="ECO:0000313" key="9">
    <source>
        <dbReference type="EMBL" id="MDR6866913.1"/>
    </source>
</evidence>
<evidence type="ECO:0000256" key="4">
    <source>
        <dbReference type="ARBA" id="ARBA00023027"/>
    </source>
</evidence>
<keyword evidence="3 7" id="KW-0378">Hydrolase</keyword>
<dbReference type="Pfam" id="PF02056">
    <property type="entry name" value="Glyco_hydro_4"/>
    <property type="match status" value="1"/>
</dbReference>
<dbReference type="GO" id="GO:0008706">
    <property type="term" value="F:6-phospho-beta-glucosidase activity"/>
    <property type="evidence" value="ECO:0007669"/>
    <property type="project" value="UniProtKB-EC"/>
</dbReference>
<keyword evidence="6 7" id="KW-0326">Glycosidase</keyword>
<keyword evidence="5" id="KW-0464">Manganese</keyword>
<keyword evidence="10" id="KW-1185">Reference proteome</keyword>